<comment type="similarity">
    <text evidence="5">Belongs to the YciB family.</text>
</comment>
<keyword evidence="1 5" id="KW-1003">Cell membrane</keyword>
<comment type="function">
    <text evidence="5">Plays a role in cell envelope biogenesis, maintenance of cell envelope integrity and membrane homeostasis.</text>
</comment>
<dbReference type="EMBL" id="JAUOPG010000008">
    <property type="protein sequence ID" value="MDO6454385.1"/>
    <property type="molecule type" value="Genomic_DNA"/>
</dbReference>
<dbReference type="GeneID" id="89455404"/>
<feature type="transmembrane region" description="Helical" evidence="5">
    <location>
        <begin position="81"/>
        <end position="98"/>
    </location>
</feature>
<reference evidence="6" key="1">
    <citation type="submission" date="2023-07" db="EMBL/GenBank/DDBJ databases">
        <title>Genome content predicts the carbon catabolic preferences of heterotrophic bacteria.</title>
        <authorList>
            <person name="Gralka M."/>
        </authorList>
    </citation>
    <scope>NUCLEOTIDE SEQUENCE</scope>
    <source>
        <strain evidence="6">I2M16</strain>
    </source>
</reference>
<comment type="caution">
    <text evidence="5">Lacks conserved residue(s) required for the propagation of feature annotation.</text>
</comment>
<proteinExistence type="inferred from homology"/>
<name>A0AAW7XJY9_9GAMM</name>
<dbReference type="GO" id="GO:0005886">
    <property type="term" value="C:plasma membrane"/>
    <property type="evidence" value="ECO:0007669"/>
    <property type="project" value="UniProtKB-SubCell"/>
</dbReference>
<feature type="transmembrane region" description="Helical" evidence="5">
    <location>
        <begin position="50"/>
        <end position="69"/>
    </location>
</feature>
<dbReference type="InterPro" id="IPR006008">
    <property type="entry name" value="YciB"/>
</dbReference>
<comment type="subcellular location">
    <subcellularLocation>
        <location evidence="5">Cell inner membrane</location>
        <topology evidence="5">Multi-pass membrane protein</topology>
    </subcellularLocation>
</comment>
<dbReference type="RefSeq" id="WP_075178715.1">
    <property type="nucleotide sequence ID" value="NZ_CAXPFL010000021.1"/>
</dbReference>
<keyword evidence="2 5" id="KW-0812">Transmembrane</keyword>
<dbReference type="NCBIfam" id="NF001325">
    <property type="entry name" value="PRK00259.1-3"/>
    <property type="match status" value="1"/>
</dbReference>
<evidence type="ECO:0000256" key="5">
    <source>
        <dbReference type="HAMAP-Rule" id="MF_00189"/>
    </source>
</evidence>
<keyword evidence="4 5" id="KW-0472">Membrane</keyword>
<evidence type="ECO:0000313" key="7">
    <source>
        <dbReference type="Proteomes" id="UP001169862"/>
    </source>
</evidence>
<organism evidence="6 7">
    <name type="scientific">Neptunomonas phycophila</name>
    <dbReference type="NCBI Taxonomy" id="1572645"/>
    <lineage>
        <taxon>Bacteria</taxon>
        <taxon>Pseudomonadati</taxon>
        <taxon>Pseudomonadota</taxon>
        <taxon>Gammaproteobacteria</taxon>
        <taxon>Oceanospirillales</taxon>
        <taxon>Oceanospirillaceae</taxon>
        <taxon>Neptunomonas</taxon>
    </lineage>
</organism>
<dbReference type="PANTHER" id="PTHR36917">
    <property type="entry name" value="INTRACELLULAR SEPTATION PROTEIN A-RELATED"/>
    <property type="match status" value="1"/>
</dbReference>
<dbReference type="NCBIfam" id="TIGR00997">
    <property type="entry name" value="ispZ"/>
    <property type="match status" value="1"/>
</dbReference>
<feature type="transmembrane region" description="Helical" evidence="5">
    <location>
        <begin position="152"/>
        <end position="171"/>
    </location>
</feature>
<feature type="transmembrane region" description="Helical" evidence="5">
    <location>
        <begin position="119"/>
        <end position="140"/>
    </location>
</feature>
<dbReference type="Proteomes" id="UP001169862">
    <property type="component" value="Unassembled WGS sequence"/>
</dbReference>
<gene>
    <name evidence="5" type="primary">yciB</name>
    <name evidence="6" type="ORF">Q4490_12495</name>
</gene>
<evidence type="ECO:0000256" key="4">
    <source>
        <dbReference type="ARBA" id="ARBA00023136"/>
    </source>
</evidence>
<dbReference type="AlphaFoldDB" id="A0AAW7XJY9"/>
<keyword evidence="3 5" id="KW-1133">Transmembrane helix</keyword>
<comment type="caution">
    <text evidence="6">The sequence shown here is derived from an EMBL/GenBank/DDBJ whole genome shotgun (WGS) entry which is preliminary data.</text>
</comment>
<dbReference type="Pfam" id="PF04279">
    <property type="entry name" value="IspA"/>
    <property type="match status" value="1"/>
</dbReference>
<sequence>MKLLLDFFPIIIFFAVYKYTDDMIIATAVLIPATILQMAYTWLKERRIEKMQLVTLILVIVFGGATVLLQDKTFIQWKPTVVNWLFGLAFLGSHFIGKKPIIERIMAANIDLPQPVWKSLSFAWIGFFFFVGALNLVVAYNFSEDIWVDFKLFGMLGLTVVFIILQSLFLSKHIKSSDQES</sequence>
<dbReference type="PANTHER" id="PTHR36917:SF1">
    <property type="entry name" value="INNER MEMBRANE-SPANNING PROTEIN YCIB"/>
    <property type="match status" value="1"/>
</dbReference>
<protein>
    <recommendedName>
        <fullName evidence="5">Inner membrane-spanning protein YciB</fullName>
    </recommendedName>
</protein>
<evidence type="ECO:0000256" key="2">
    <source>
        <dbReference type="ARBA" id="ARBA00022692"/>
    </source>
</evidence>
<dbReference type="HAMAP" id="MF_00189">
    <property type="entry name" value="YciB"/>
    <property type="match status" value="1"/>
</dbReference>
<keyword evidence="5" id="KW-0997">Cell inner membrane</keyword>
<accession>A0AAW7XJY9</accession>
<evidence type="ECO:0000256" key="3">
    <source>
        <dbReference type="ARBA" id="ARBA00022989"/>
    </source>
</evidence>
<evidence type="ECO:0000256" key="1">
    <source>
        <dbReference type="ARBA" id="ARBA00022475"/>
    </source>
</evidence>
<evidence type="ECO:0000313" key="6">
    <source>
        <dbReference type="EMBL" id="MDO6454385.1"/>
    </source>
</evidence>